<gene>
    <name evidence="9" type="ORF">SAMN04489708_12350</name>
</gene>
<evidence type="ECO:0000256" key="3">
    <source>
        <dbReference type="ARBA" id="ARBA00022475"/>
    </source>
</evidence>
<evidence type="ECO:0000313" key="9">
    <source>
        <dbReference type="EMBL" id="SDP73170.1"/>
    </source>
</evidence>
<keyword evidence="10" id="KW-1185">Reference proteome</keyword>
<dbReference type="Proteomes" id="UP000199317">
    <property type="component" value="Unassembled WGS sequence"/>
</dbReference>
<feature type="domain" description="ABC transmembrane type-1" evidence="8">
    <location>
        <begin position="90"/>
        <end position="278"/>
    </location>
</feature>
<keyword evidence="2 7" id="KW-0813">Transport</keyword>
<feature type="transmembrane region" description="Helical" evidence="7">
    <location>
        <begin position="94"/>
        <end position="118"/>
    </location>
</feature>
<dbReference type="EMBL" id="FNJL01000023">
    <property type="protein sequence ID" value="SDP73170.1"/>
    <property type="molecule type" value="Genomic_DNA"/>
</dbReference>
<keyword evidence="4 7" id="KW-0812">Transmembrane</keyword>
<sequence length="293" mass="30660">MNPTTSRTRLLRHGAVRGGAAVLAVLALLGLLAPWLGTIDPAAMDASFINAAAGVSGAVTLPDGAQVQHTFWMGSDSVGRDIWSRVLYGTRISLMVGCFTAALAVVLGCTLGMLAGYFRAADAVLMRVMDGLMAIPAVLLAITLVAMLGATLPTVILAIAVPEVPRVTRLVRALVIGLRDEPFVEAARALATPNATILWRDILPNALAPLIVQGTFIAASAVLTEAILSFLGLGLPSDVPTWGNIMAEGRVLFSQAPGNVLWPALFLVPTVLAINLLGDGLRDVLDPKFSRRA</sequence>
<evidence type="ECO:0000313" key="10">
    <source>
        <dbReference type="Proteomes" id="UP000199317"/>
    </source>
</evidence>
<evidence type="ECO:0000256" key="5">
    <source>
        <dbReference type="ARBA" id="ARBA00022989"/>
    </source>
</evidence>
<evidence type="ECO:0000256" key="4">
    <source>
        <dbReference type="ARBA" id="ARBA00022692"/>
    </source>
</evidence>
<keyword evidence="5 7" id="KW-1133">Transmembrane helix</keyword>
<feature type="transmembrane region" description="Helical" evidence="7">
    <location>
        <begin position="138"/>
        <end position="161"/>
    </location>
</feature>
<dbReference type="PANTHER" id="PTHR43386:SF6">
    <property type="entry name" value="ABC TRANSPORTER PERMEASE PROTEIN"/>
    <property type="match status" value="1"/>
</dbReference>
<feature type="transmembrane region" description="Helical" evidence="7">
    <location>
        <begin position="20"/>
        <end position="39"/>
    </location>
</feature>
<reference evidence="10" key="1">
    <citation type="submission" date="2016-10" db="EMBL/GenBank/DDBJ databases">
        <authorList>
            <person name="Varghese N."/>
            <person name="Submissions S."/>
        </authorList>
    </citation>
    <scope>NUCLEOTIDE SEQUENCE [LARGE SCALE GENOMIC DNA]</scope>
    <source>
        <strain evidence="10">DSM 17101</strain>
    </source>
</reference>
<feature type="transmembrane region" description="Helical" evidence="7">
    <location>
        <begin position="210"/>
        <end position="233"/>
    </location>
</feature>
<dbReference type="GO" id="GO:0055085">
    <property type="term" value="P:transmembrane transport"/>
    <property type="evidence" value="ECO:0007669"/>
    <property type="project" value="InterPro"/>
</dbReference>
<evidence type="ECO:0000256" key="2">
    <source>
        <dbReference type="ARBA" id="ARBA00022448"/>
    </source>
</evidence>
<dbReference type="Gene3D" id="1.10.3720.10">
    <property type="entry name" value="MetI-like"/>
    <property type="match status" value="1"/>
</dbReference>
<feature type="transmembrane region" description="Helical" evidence="7">
    <location>
        <begin position="260"/>
        <end position="278"/>
    </location>
</feature>
<dbReference type="OrthoDB" id="9783218at2"/>
<keyword evidence="6 7" id="KW-0472">Membrane</keyword>
<dbReference type="PROSITE" id="PS50928">
    <property type="entry name" value="ABC_TM1"/>
    <property type="match status" value="1"/>
</dbReference>
<evidence type="ECO:0000256" key="7">
    <source>
        <dbReference type="RuleBase" id="RU363032"/>
    </source>
</evidence>
<organism evidence="9 10">
    <name type="scientific">Paracidovorax cattleyae</name>
    <dbReference type="NCBI Taxonomy" id="80868"/>
    <lineage>
        <taxon>Bacteria</taxon>
        <taxon>Pseudomonadati</taxon>
        <taxon>Pseudomonadota</taxon>
        <taxon>Betaproteobacteria</taxon>
        <taxon>Burkholderiales</taxon>
        <taxon>Comamonadaceae</taxon>
        <taxon>Paracidovorax</taxon>
    </lineage>
</organism>
<keyword evidence="3" id="KW-1003">Cell membrane</keyword>
<protein>
    <submittedName>
        <fullName evidence="9">Peptide/nickel transport system permease protein</fullName>
    </submittedName>
</protein>
<proteinExistence type="inferred from homology"/>
<accession>A0A1H0V3Z5</accession>
<comment type="similarity">
    <text evidence="7">Belongs to the binding-protein-dependent transport system permease family.</text>
</comment>
<dbReference type="PANTHER" id="PTHR43386">
    <property type="entry name" value="OLIGOPEPTIDE TRANSPORT SYSTEM PERMEASE PROTEIN APPC"/>
    <property type="match status" value="1"/>
</dbReference>
<dbReference type="InterPro" id="IPR050366">
    <property type="entry name" value="BP-dependent_transpt_permease"/>
</dbReference>
<dbReference type="GO" id="GO:0005886">
    <property type="term" value="C:plasma membrane"/>
    <property type="evidence" value="ECO:0007669"/>
    <property type="project" value="UniProtKB-SubCell"/>
</dbReference>
<comment type="subcellular location">
    <subcellularLocation>
        <location evidence="1 7">Cell membrane</location>
        <topology evidence="1 7">Multi-pass membrane protein</topology>
    </subcellularLocation>
</comment>
<evidence type="ECO:0000256" key="1">
    <source>
        <dbReference type="ARBA" id="ARBA00004651"/>
    </source>
</evidence>
<evidence type="ECO:0000256" key="6">
    <source>
        <dbReference type="ARBA" id="ARBA00023136"/>
    </source>
</evidence>
<evidence type="ECO:0000259" key="8">
    <source>
        <dbReference type="PROSITE" id="PS50928"/>
    </source>
</evidence>
<dbReference type="Pfam" id="PF00528">
    <property type="entry name" value="BPD_transp_1"/>
    <property type="match status" value="1"/>
</dbReference>
<dbReference type="RefSeq" id="WP_092836745.1">
    <property type="nucleotide sequence ID" value="NZ_FNJL01000023.1"/>
</dbReference>
<dbReference type="CDD" id="cd06261">
    <property type="entry name" value="TM_PBP2"/>
    <property type="match status" value="1"/>
</dbReference>
<dbReference type="InterPro" id="IPR035906">
    <property type="entry name" value="MetI-like_sf"/>
</dbReference>
<dbReference type="SUPFAM" id="SSF161098">
    <property type="entry name" value="MetI-like"/>
    <property type="match status" value="1"/>
</dbReference>
<dbReference type="InterPro" id="IPR000515">
    <property type="entry name" value="MetI-like"/>
</dbReference>
<dbReference type="AlphaFoldDB" id="A0A1H0V3Z5"/>
<name>A0A1H0V3Z5_9BURK</name>